<dbReference type="InterPro" id="IPR035992">
    <property type="entry name" value="Ricin_B-like_lectins"/>
</dbReference>
<evidence type="ECO:0000256" key="1">
    <source>
        <dbReference type="SAM" id="SignalP"/>
    </source>
</evidence>
<organism evidence="3 4">
    <name type="scientific">Solihabitans fulvus</name>
    <dbReference type="NCBI Taxonomy" id="1892852"/>
    <lineage>
        <taxon>Bacteria</taxon>
        <taxon>Bacillati</taxon>
        <taxon>Actinomycetota</taxon>
        <taxon>Actinomycetes</taxon>
        <taxon>Pseudonocardiales</taxon>
        <taxon>Pseudonocardiaceae</taxon>
        <taxon>Solihabitans</taxon>
    </lineage>
</organism>
<sequence length="182" mass="19128">MSPNKRLVGWFGIAAVVAGTTLAVVAPAQAAAPRAAEARQITLRLASQPDQVANVAGASKENGAQVIQWPLSQAANERWEPESTLDGYYRFKSVNSGLCLNVRGGGSQDGAPVIQYTCGGSANELWRFVQKGIGYQVVSKSSGKCLNVRGGVGQGRELIQYTCVGGGAPNDVWLPVWEHGAS</sequence>
<comment type="caution">
    <text evidence="3">The sequence shown here is derived from an EMBL/GenBank/DDBJ whole genome shotgun (WGS) entry which is preliminary data.</text>
</comment>
<dbReference type="RefSeq" id="WP_149852177.1">
    <property type="nucleotide sequence ID" value="NZ_VUOB01000043.1"/>
</dbReference>
<protein>
    <submittedName>
        <fullName evidence="3">RICIN domain-containing protein</fullName>
    </submittedName>
</protein>
<keyword evidence="4" id="KW-1185">Reference proteome</keyword>
<keyword evidence="1" id="KW-0732">Signal</keyword>
<reference evidence="3 4" key="2">
    <citation type="submission" date="2019-09" db="EMBL/GenBank/DDBJ databases">
        <authorList>
            <person name="Jin C."/>
        </authorList>
    </citation>
    <scope>NUCLEOTIDE SEQUENCE [LARGE SCALE GENOMIC DNA]</scope>
    <source>
        <strain evidence="3 4">AN110305</strain>
    </source>
</reference>
<dbReference type="AlphaFoldDB" id="A0A5B2X3V2"/>
<proteinExistence type="predicted"/>
<dbReference type="Gene3D" id="2.80.10.50">
    <property type="match status" value="2"/>
</dbReference>
<dbReference type="Pfam" id="PF14200">
    <property type="entry name" value="RicinB_lectin_2"/>
    <property type="match status" value="2"/>
</dbReference>
<evidence type="ECO:0000313" key="3">
    <source>
        <dbReference type="EMBL" id="KAA2257914.1"/>
    </source>
</evidence>
<dbReference type="SMART" id="SM00458">
    <property type="entry name" value="RICIN"/>
    <property type="match status" value="1"/>
</dbReference>
<feature type="chain" id="PRO_5023072569" evidence="1">
    <location>
        <begin position="31"/>
        <end position="182"/>
    </location>
</feature>
<dbReference type="EMBL" id="VUOB01000043">
    <property type="protein sequence ID" value="KAA2257914.1"/>
    <property type="molecule type" value="Genomic_DNA"/>
</dbReference>
<accession>A0A5B2X3V2</accession>
<name>A0A5B2X3V2_9PSEU</name>
<feature type="domain" description="Ricin B lectin" evidence="2">
    <location>
        <begin position="39"/>
        <end position="176"/>
    </location>
</feature>
<gene>
    <name evidence="3" type="ORF">F0L68_24670</name>
</gene>
<dbReference type="CDD" id="cd00161">
    <property type="entry name" value="beta-trefoil_Ricin-like"/>
    <property type="match status" value="1"/>
</dbReference>
<dbReference type="SUPFAM" id="SSF50370">
    <property type="entry name" value="Ricin B-like lectins"/>
    <property type="match status" value="1"/>
</dbReference>
<dbReference type="OrthoDB" id="4273937at2"/>
<dbReference type="InterPro" id="IPR000772">
    <property type="entry name" value="Ricin_B_lectin"/>
</dbReference>
<dbReference type="PROSITE" id="PS50231">
    <property type="entry name" value="RICIN_B_LECTIN"/>
    <property type="match status" value="1"/>
</dbReference>
<evidence type="ECO:0000259" key="2">
    <source>
        <dbReference type="SMART" id="SM00458"/>
    </source>
</evidence>
<feature type="signal peptide" evidence="1">
    <location>
        <begin position="1"/>
        <end position="30"/>
    </location>
</feature>
<evidence type="ECO:0000313" key="4">
    <source>
        <dbReference type="Proteomes" id="UP000323454"/>
    </source>
</evidence>
<dbReference type="Proteomes" id="UP000323454">
    <property type="component" value="Unassembled WGS sequence"/>
</dbReference>
<reference evidence="3 4" key="1">
    <citation type="submission" date="2019-09" db="EMBL/GenBank/DDBJ databases">
        <title>Goodfellowia gen. nov., a new genus of the Pseudonocardineae related to Actinoalloteichus, containing Goodfellowia coeruleoviolacea gen. nov., comb. nov. gen. nov., comb. nov.</title>
        <authorList>
            <person name="Labeda D."/>
        </authorList>
    </citation>
    <scope>NUCLEOTIDE SEQUENCE [LARGE SCALE GENOMIC DNA]</scope>
    <source>
        <strain evidence="3 4">AN110305</strain>
    </source>
</reference>